<protein>
    <submittedName>
        <fullName evidence="1">Uncharacterized protein</fullName>
    </submittedName>
</protein>
<comment type="caution">
    <text evidence="1">The sequence shown here is derived from an EMBL/GenBank/DDBJ whole genome shotgun (WGS) entry which is preliminary data.</text>
</comment>
<gene>
    <name evidence="1" type="ORF">DFQ12_2702</name>
</gene>
<evidence type="ECO:0000313" key="1">
    <source>
        <dbReference type="EMBL" id="RKE52465.1"/>
    </source>
</evidence>
<dbReference type="EMBL" id="RAPY01000002">
    <property type="protein sequence ID" value="RKE52465.1"/>
    <property type="molecule type" value="Genomic_DNA"/>
</dbReference>
<organism evidence="1 2">
    <name type="scientific">Sphingobacterium detergens</name>
    <dbReference type="NCBI Taxonomy" id="1145106"/>
    <lineage>
        <taxon>Bacteria</taxon>
        <taxon>Pseudomonadati</taxon>
        <taxon>Bacteroidota</taxon>
        <taxon>Sphingobacteriia</taxon>
        <taxon>Sphingobacteriales</taxon>
        <taxon>Sphingobacteriaceae</taxon>
        <taxon>Sphingobacterium</taxon>
    </lineage>
</organism>
<reference evidence="1 2" key="1">
    <citation type="submission" date="2018-09" db="EMBL/GenBank/DDBJ databases">
        <title>Genomic Encyclopedia of Type Strains, Phase III (KMG-III): the genomes of soil and plant-associated and newly described type strains.</title>
        <authorList>
            <person name="Whitman W."/>
        </authorList>
    </citation>
    <scope>NUCLEOTIDE SEQUENCE [LARGE SCALE GENOMIC DNA]</scope>
    <source>
        <strain evidence="1 2">CECT 7938</strain>
    </source>
</reference>
<sequence>MNVRIIIATIIIAAQLTSCSKDNPEPSIEKTNQDRQVGILSSNAAFTDMFNKLTDESKKIDFEAGYFIYPSQSQTFRYVRIEGRPGEPFISFLPEGQIAGVVHCHYNNLFPSFSGSDIKAIYELYVDEYMNDYYSFFCGVVSYTGRGYLLLIEDLNKFLAFSAKNFKERERFRNFELAYFNKQQAYKDSGFESSYEIALSELLSGSGLRLYKSNMPYGQWVKLSFENGALREYKLNK</sequence>
<accession>A0A420B773</accession>
<dbReference type="RefSeq" id="WP_120259500.1">
    <property type="nucleotide sequence ID" value="NZ_RAPY01000002.1"/>
</dbReference>
<name>A0A420B773_SPHD1</name>
<dbReference type="AlphaFoldDB" id="A0A420B773"/>
<evidence type="ECO:0000313" key="2">
    <source>
        <dbReference type="Proteomes" id="UP000286246"/>
    </source>
</evidence>
<keyword evidence="2" id="KW-1185">Reference proteome</keyword>
<proteinExistence type="predicted"/>
<dbReference type="OrthoDB" id="1264044at2"/>
<dbReference type="Proteomes" id="UP000286246">
    <property type="component" value="Unassembled WGS sequence"/>
</dbReference>